<dbReference type="SUPFAM" id="SSF54631">
    <property type="entry name" value="CBS-domain pair"/>
    <property type="match status" value="1"/>
</dbReference>
<dbReference type="EMBL" id="CP070499">
    <property type="protein sequence ID" value="QSB17252.1"/>
    <property type="molecule type" value="Genomic_DNA"/>
</dbReference>
<feature type="domain" description="CBS" evidence="2">
    <location>
        <begin position="293"/>
        <end position="349"/>
    </location>
</feature>
<evidence type="ECO:0000256" key="1">
    <source>
        <dbReference type="PROSITE-ProRule" id="PRU00703"/>
    </source>
</evidence>
<sequence length="519" mass="57246">MVRAGRRGEREAEALDQSLVIAGWQEMGDLSQFTTRGELLAAVRAAYPHRSRTVVANWTGQLWRLLRVMDIDDLVAIPLKTVPDHVAIGRITAGYRYRRDAAPDRRHVRPVVWLQRAQPRSAIQQDLLHSLGSLLTICQLRRNGAARRIAVLADTGVDPGPTPDELSSDGWATPDDFIARAAATEDGLEVTIRELLGEWGAGRRTSSAVAVIQRDLGENGLTTVPPFTEGWIGRSIRVVKTGAEADDSTDETATEKLIEAEEEQDIASAEDQGDDGLVHEKPFTLRFGNLLQSETAVESVLPTDSIVLARTLMLKHNYSQLAVTDEDGVFHGAISWESVAQAQMAHQSVTTVAQAQHTASVAAYDDLVLPRIDEISSHGFVFVRSKDGRTVAGIITSADLTNRFGEIAKPFTMIEECERRLHRRVKAKIPSEVIAAATQNRHKNADTLTFGSYAHLLKEVRTFGLLNWPLDHTEFLRQVRGVADIRNKMMHFSPDPIPTDEWGVIDGLLAMLHAVDPLP</sequence>
<dbReference type="InterPro" id="IPR046342">
    <property type="entry name" value="CBS_dom_sf"/>
</dbReference>
<keyword evidence="1" id="KW-0129">CBS domain</keyword>
<evidence type="ECO:0000313" key="3">
    <source>
        <dbReference type="EMBL" id="QSB17252.1"/>
    </source>
</evidence>
<keyword evidence="4" id="KW-1185">Reference proteome</keyword>
<dbReference type="Pfam" id="PF00571">
    <property type="entry name" value="CBS"/>
    <property type="match status" value="1"/>
</dbReference>
<dbReference type="AlphaFoldDB" id="A0A895YMR6"/>
<evidence type="ECO:0000313" key="4">
    <source>
        <dbReference type="Proteomes" id="UP000662857"/>
    </source>
</evidence>
<protein>
    <submittedName>
        <fullName evidence="3">CBS domain-containing protein</fullName>
    </submittedName>
</protein>
<dbReference type="InterPro" id="IPR000644">
    <property type="entry name" value="CBS_dom"/>
</dbReference>
<accession>A0A895YMR6</accession>
<dbReference type="Gene3D" id="3.10.580.10">
    <property type="entry name" value="CBS-domain"/>
    <property type="match status" value="1"/>
</dbReference>
<dbReference type="PROSITE" id="PS51371">
    <property type="entry name" value="CBS"/>
    <property type="match status" value="1"/>
</dbReference>
<dbReference type="Proteomes" id="UP000662857">
    <property type="component" value="Chromosome"/>
</dbReference>
<dbReference type="KEGG" id="nhy:JQS43_11615"/>
<proteinExistence type="predicted"/>
<reference evidence="3" key="1">
    <citation type="submission" date="2021-02" db="EMBL/GenBank/DDBJ databases">
        <title>Natrosporangium hydrolyticum gen. nov., sp. nov, a haloalkaliphilic actinobacterium from a soda solonchak soil.</title>
        <authorList>
            <person name="Sorokin D.Y."/>
            <person name="Khijniak T.V."/>
            <person name="Zakharycheva A.P."/>
            <person name="Boueva O.V."/>
            <person name="Ariskina E.V."/>
            <person name="Hahnke R.L."/>
            <person name="Bunk B."/>
            <person name="Sproer C."/>
            <person name="Schumann P."/>
            <person name="Evtushenko L.I."/>
            <person name="Kublanov I.V."/>
        </authorList>
    </citation>
    <scope>NUCLEOTIDE SEQUENCE</scope>
    <source>
        <strain evidence="3">DSM 106523</strain>
    </source>
</reference>
<gene>
    <name evidence="3" type="ORF">JQS43_11615</name>
</gene>
<organism evidence="3 4">
    <name type="scientific">Natronosporangium hydrolyticum</name>
    <dbReference type="NCBI Taxonomy" id="2811111"/>
    <lineage>
        <taxon>Bacteria</taxon>
        <taxon>Bacillati</taxon>
        <taxon>Actinomycetota</taxon>
        <taxon>Actinomycetes</taxon>
        <taxon>Micromonosporales</taxon>
        <taxon>Micromonosporaceae</taxon>
        <taxon>Natronosporangium</taxon>
    </lineage>
</organism>
<name>A0A895YMR6_9ACTN</name>
<evidence type="ECO:0000259" key="2">
    <source>
        <dbReference type="PROSITE" id="PS51371"/>
    </source>
</evidence>